<accession>A0AAW0IJU9</accession>
<gene>
    <name evidence="2" type="ORF">U0070_009613</name>
</gene>
<dbReference type="InterPro" id="IPR043141">
    <property type="entry name" value="Ribosomal_uL10-like_sf"/>
</dbReference>
<sequence>MQADSEETIASYAGHGGFVFTTDDLTEIKGMLLANEVPAASGAKAIVSCEVTLPSQNSGPEPSSRLQTSPLTSPEAHLKLQWCADGYDCRWNGS</sequence>
<evidence type="ECO:0000313" key="3">
    <source>
        <dbReference type="Proteomes" id="UP001488838"/>
    </source>
</evidence>
<protein>
    <submittedName>
        <fullName evidence="2">Uncharacterized protein</fullName>
    </submittedName>
</protein>
<organism evidence="2 3">
    <name type="scientific">Myodes glareolus</name>
    <name type="common">Bank vole</name>
    <name type="synonym">Clethrionomys glareolus</name>
    <dbReference type="NCBI Taxonomy" id="447135"/>
    <lineage>
        <taxon>Eukaryota</taxon>
        <taxon>Metazoa</taxon>
        <taxon>Chordata</taxon>
        <taxon>Craniata</taxon>
        <taxon>Vertebrata</taxon>
        <taxon>Euteleostomi</taxon>
        <taxon>Mammalia</taxon>
        <taxon>Eutheria</taxon>
        <taxon>Euarchontoglires</taxon>
        <taxon>Glires</taxon>
        <taxon>Rodentia</taxon>
        <taxon>Myomorpha</taxon>
        <taxon>Muroidea</taxon>
        <taxon>Cricetidae</taxon>
        <taxon>Arvicolinae</taxon>
        <taxon>Myodes</taxon>
    </lineage>
</organism>
<dbReference type="Proteomes" id="UP001488838">
    <property type="component" value="Unassembled WGS sequence"/>
</dbReference>
<reference evidence="2 3" key="1">
    <citation type="journal article" date="2023" name="bioRxiv">
        <title>Conserved and derived expression patterns and positive selection on dental genes reveal complex evolutionary context of ever-growing rodent molars.</title>
        <authorList>
            <person name="Calamari Z.T."/>
            <person name="Song A."/>
            <person name="Cohen E."/>
            <person name="Akter M."/>
            <person name="Roy R.D."/>
            <person name="Hallikas O."/>
            <person name="Christensen M.M."/>
            <person name="Li P."/>
            <person name="Marangoni P."/>
            <person name="Jernvall J."/>
            <person name="Klein O.D."/>
        </authorList>
    </citation>
    <scope>NUCLEOTIDE SEQUENCE [LARGE SCALE GENOMIC DNA]</scope>
    <source>
        <strain evidence="2">V071</strain>
    </source>
</reference>
<dbReference type="Gene3D" id="3.30.70.1730">
    <property type="match status" value="1"/>
</dbReference>
<dbReference type="EMBL" id="JBBHLL010000120">
    <property type="protein sequence ID" value="KAK7814645.1"/>
    <property type="molecule type" value="Genomic_DNA"/>
</dbReference>
<evidence type="ECO:0000313" key="2">
    <source>
        <dbReference type="EMBL" id="KAK7814645.1"/>
    </source>
</evidence>
<evidence type="ECO:0000256" key="1">
    <source>
        <dbReference type="ARBA" id="ARBA00008889"/>
    </source>
</evidence>
<keyword evidence="3" id="KW-1185">Reference proteome</keyword>
<name>A0AAW0IJU9_MYOGA</name>
<proteinExistence type="inferred from homology"/>
<comment type="caution">
    <text evidence="2">The sequence shown here is derived from an EMBL/GenBank/DDBJ whole genome shotgun (WGS) entry which is preliminary data.</text>
</comment>
<dbReference type="AlphaFoldDB" id="A0AAW0IJU9"/>
<comment type="similarity">
    <text evidence="1">Belongs to the universal ribosomal protein uL10 family.</text>
</comment>